<dbReference type="Proteomes" id="UP000663844">
    <property type="component" value="Unassembled WGS sequence"/>
</dbReference>
<organism evidence="3 5">
    <name type="scientific">Adineta steineri</name>
    <dbReference type="NCBI Taxonomy" id="433720"/>
    <lineage>
        <taxon>Eukaryota</taxon>
        <taxon>Metazoa</taxon>
        <taxon>Spiralia</taxon>
        <taxon>Gnathifera</taxon>
        <taxon>Rotifera</taxon>
        <taxon>Eurotatoria</taxon>
        <taxon>Bdelloidea</taxon>
        <taxon>Adinetida</taxon>
        <taxon>Adinetidae</taxon>
        <taxon>Adineta</taxon>
    </lineage>
</organism>
<evidence type="ECO:0000256" key="1">
    <source>
        <dbReference type="SAM" id="MobiDB-lite"/>
    </source>
</evidence>
<keyword evidence="2" id="KW-0732">Signal</keyword>
<feature type="chain" id="PRO_5036226452" description="Hydrophobin" evidence="2">
    <location>
        <begin position="22"/>
        <end position="182"/>
    </location>
</feature>
<evidence type="ECO:0000313" key="4">
    <source>
        <dbReference type="EMBL" id="CAF4261622.1"/>
    </source>
</evidence>
<dbReference type="AlphaFoldDB" id="A0A814XSQ5"/>
<evidence type="ECO:0000313" key="5">
    <source>
        <dbReference type="Proteomes" id="UP000663845"/>
    </source>
</evidence>
<dbReference type="Proteomes" id="UP000663845">
    <property type="component" value="Unassembled WGS sequence"/>
</dbReference>
<dbReference type="Pfam" id="PF01185">
    <property type="entry name" value="Hydrophobin"/>
    <property type="match status" value="1"/>
</dbReference>
<feature type="signal peptide" evidence="2">
    <location>
        <begin position="1"/>
        <end position="21"/>
    </location>
</feature>
<evidence type="ECO:0008006" key="6">
    <source>
        <dbReference type="Google" id="ProtNLM"/>
    </source>
</evidence>
<sequence length="182" mass="18882">MQISKYLCVMIIGAIVIAASASPLRKRRGGGGSSSGCNEENGNKNGNGNSQSGQHNGNGHVNQQPSNVNYQNTQTNKQYTSNQCTQGSIQCCNNAASSNTAQSPSGKNRSGSLFYNKNQQLACDNYGDSNSGDQETGCYGQTYCCQGNSGSSLVNAQCSSIDASSIDLGVVSDILNALTGGR</sequence>
<dbReference type="EMBL" id="CAJNOG010000397">
    <property type="protein sequence ID" value="CAF1219884.1"/>
    <property type="molecule type" value="Genomic_DNA"/>
</dbReference>
<protein>
    <recommendedName>
        <fullName evidence="6">Hydrophobin</fullName>
    </recommendedName>
</protein>
<evidence type="ECO:0000256" key="2">
    <source>
        <dbReference type="SAM" id="SignalP"/>
    </source>
</evidence>
<feature type="compositionally biased region" description="Polar residues" evidence="1">
    <location>
        <begin position="61"/>
        <end position="70"/>
    </location>
</feature>
<reference evidence="3" key="1">
    <citation type="submission" date="2021-02" db="EMBL/GenBank/DDBJ databases">
        <authorList>
            <person name="Nowell W R."/>
        </authorList>
    </citation>
    <scope>NUCLEOTIDE SEQUENCE</scope>
</reference>
<name>A0A814XSQ5_9BILA</name>
<proteinExistence type="predicted"/>
<feature type="compositionally biased region" description="Low complexity" evidence="1">
    <location>
        <begin position="35"/>
        <end position="60"/>
    </location>
</feature>
<evidence type="ECO:0000313" key="3">
    <source>
        <dbReference type="EMBL" id="CAF1219884.1"/>
    </source>
</evidence>
<feature type="region of interest" description="Disordered" evidence="1">
    <location>
        <begin position="24"/>
        <end position="70"/>
    </location>
</feature>
<gene>
    <name evidence="3" type="ORF">JYZ213_LOCUS27941</name>
    <name evidence="4" type="ORF">OXD698_LOCUS44008</name>
</gene>
<dbReference type="InterPro" id="IPR001338">
    <property type="entry name" value="Class_I_Hydrophobin"/>
</dbReference>
<dbReference type="EMBL" id="CAJOAZ010013043">
    <property type="protein sequence ID" value="CAF4261622.1"/>
    <property type="molecule type" value="Genomic_DNA"/>
</dbReference>
<comment type="caution">
    <text evidence="3">The sequence shown here is derived from an EMBL/GenBank/DDBJ whole genome shotgun (WGS) entry which is preliminary data.</text>
</comment>
<accession>A0A814XSQ5</accession>